<evidence type="ECO:0000313" key="2">
    <source>
        <dbReference type="Proteomes" id="UP000238954"/>
    </source>
</evidence>
<keyword evidence="2" id="KW-1185">Reference proteome</keyword>
<dbReference type="EMBL" id="PHFW01000002">
    <property type="protein sequence ID" value="PQM28255.1"/>
    <property type="molecule type" value="Genomic_DNA"/>
</dbReference>
<gene>
    <name evidence="1" type="ORF">CVO77_07060</name>
</gene>
<dbReference type="AlphaFoldDB" id="A0A2S8B763"/>
<accession>A0A2S8B763</accession>
<reference evidence="2" key="1">
    <citation type="submission" date="2017-11" db="EMBL/GenBank/DDBJ databases">
        <title>The complete genome sequence of Sphingopyxis pomeranensis sp. nov. strain WS5A3p.</title>
        <authorList>
            <person name="Kaminski M.A."/>
        </authorList>
    </citation>
    <scope>NUCLEOTIDE SEQUENCE [LARGE SCALE GENOMIC DNA]</scope>
    <source>
        <strain evidence="2">WS5A3p</strain>
    </source>
</reference>
<dbReference type="Proteomes" id="UP000238954">
    <property type="component" value="Chromosome"/>
</dbReference>
<name>A0A2S8B763_9SPHN</name>
<dbReference type="OrthoDB" id="7446440at2"/>
<sequence length="260" mass="27460">MIGTALLLLAAQPLPPASPPAALLTAAPSRFAPPTDRPMVYRVTTRRLARDGTMASYALVYDLQWSRAGRGVRLVAILRGIESDAAPDVVRAVTAMLHPLVDQPISYLIASDGSAITLVDPDALWQRVLGRAQDMGAAATRGEAKQLAGLLAALPPAEREKLATADVRALVAAANPAIEEDAPGLSVEQKGVLRTVTKSERATIKAGAGGAEPIGIDTTWTIDTTTGLVMSERRRTWIAAAHPGERKLVEERIRTLAAGE</sequence>
<protein>
    <submittedName>
        <fullName evidence="1">Uncharacterized protein</fullName>
    </submittedName>
</protein>
<evidence type="ECO:0000313" key="1">
    <source>
        <dbReference type="EMBL" id="PQM28255.1"/>
    </source>
</evidence>
<proteinExistence type="predicted"/>
<comment type="caution">
    <text evidence="1">The sequence shown here is derived from an EMBL/GenBank/DDBJ whole genome shotgun (WGS) entry which is preliminary data.</text>
</comment>
<dbReference type="RefSeq" id="WP_105998512.1">
    <property type="nucleotide sequence ID" value="NZ_CM009578.1"/>
</dbReference>
<organism evidence="1 2">
    <name type="scientific">Sphingopyxis lindanitolerans</name>
    <dbReference type="NCBI Taxonomy" id="2054227"/>
    <lineage>
        <taxon>Bacteria</taxon>
        <taxon>Pseudomonadati</taxon>
        <taxon>Pseudomonadota</taxon>
        <taxon>Alphaproteobacteria</taxon>
        <taxon>Sphingomonadales</taxon>
        <taxon>Sphingomonadaceae</taxon>
        <taxon>Sphingopyxis</taxon>
    </lineage>
</organism>